<evidence type="ECO:0000313" key="2">
    <source>
        <dbReference type="Proteomes" id="UP000826195"/>
    </source>
</evidence>
<name>A0AAV7IC19_COTGL</name>
<dbReference type="AlphaFoldDB" id="A0AAV7IC19"/>
<gene>
    <name evidence="1" type="ORF">KQX54_001883</name>
</gene>
<dbReference type="Proteomes" id="UP000826195">
    <property type="component" value="Unassembled WGS sequence"/>
</dbReference>
<comment type="caution">
    <text evidence="1">The sequence shown here is derived from an EMBL/GenBank/DDBJ whole genome shotgun (WGS) entry which is preliminary data.</text>
</comment>
<accession>A0AAV7IC19</accession>
<protein>
    <submittedName>
        <fullName evidence="1">Uncharacterized protein</fullName>
    </submittedName>
</protein>
<keyword evidence="2" id="KW-1185">Reference proteome</keyword>
<dbReference type="EMBL" id="JAHXZJ010001864">
    <property type="protein sequence ID" value="KAH0548736.1"/>
    <property type="molecule type" value="Genomic_DNA"/>
</dbReference>
<proteinExistence type="predicted"/>
<reference evidence="1 2" key="1">
    <citation type="journal article" date="2021" name="J. Hered.">
        <title>A chromosome-level genome assembly of the parasitoid wasp, Cotesia glomerata (Hymenoptera: Braconidae).</title>
        <authorList>
            <person name="Pinto B.J."/>
            <person name="Weis J.J."/>
            <person name="Gamble T."/>
            <person name="Ode P.J."/>
            <person name="Paul R."/>
            <person name="Zaspel J.M."/>
        </authorList>
    </citation>
    <scope>NUCLEOTIDE SEQUENCE [LARGE SCALE GENOMIC DNA]</scope>
    <source>
        <strain evidence="1">CgM1</strain>
    </source>
</reference>
<evidence type="ECO:0000313" key="1">
    <source>
        <dbReference type="EMBL" id="KAH0548736.1"/>
    </source>
</evidence>
<sequence>MSYSLASDALGINYDLEHQNRTFRSSYNQFSSSRLFRFHDTIGRFLSQQGNAKRIKATQPICQTLKADHLPDHSLSAIQLRLALPKPS</sequence>
<organism evidence="1 2">
    <name type="scientific">Cotesia glomerata</name>
    <name type="common">Lepidopteran parasitic wasp</name>
    <name type="synonym">Apanteles glomeratus</name>
    <dbReference type="NCBI Taxonomy" id="32391"/>
    <lineage>
        <taxon>Eukaryota</taxon>
        <taxon>Metazoa</taxon>
        <taxon>Ecdysozoa</taxon>
        <taxon>Arthropoda</taxon>
        <taxon>Hexapoda</taxon>
        <taxon>Insecta</taxon>
        <taxon>Pterygota</taxon>
        <taxon>Neoptera</taxon>
        <taxon>Endopterygota</taxon>
        <taxon>Hymenoptera</taxon>
        <taxon>Apocrita</taxon>
        <taxon>Ichneumonoidea</taxon>
        <taxon>Braconidae</taxon>
        <taxon>Microgastrinae</taxon>
        <taxon>Cotesia</taxon>
    </lineage>
</organism>